<dbReference type="AlphaFoldDB" id="A0A3E2VPI4"/>
<evidence type="ECO:0000313" key="2">
    <source>
        <dbReference type="Proteomes" id="UP000260025"/>
    </source>
</evidence>
<proteinExistence type="predicted"/>
<dbReference type="Proteomes" id="UP000260025">
    <property type="component" value="Unassembled WGS sequence"/>
</dbReference>
<dbReference type="EMBL" id="QVEV01000030">
    <property type="protein sequence ID" value="RGC12466.1"/>
    <property type="molecule type" value="Genomic_DNA"/>
</dbReference>
<dbReference type="RefSeq" id="WP_117444153.1">
    <property type="nucleotide sequence ID" value="NZ_JAJFEN010000010.1"/>
</dbReference>
<accession>A0A3E2VPI4</accession>
<gene>
    <name evidence="1" type="ORF">DXA38_16620</name>
</gene>
<name>A0A3E2VPI4_CLOIN</name>
<organism evidence="1 2">
    <name type="scientific">Clostridium innocuum</name>
    <dbReference type="NCBI Taxonomy" id="1522"/>
    <lineage>
        <taxon>Bacteria</taxon>
        <taxon>Bacillati</taxon>
        <taxon>Bacillota</taxon>
        <taxon>Clostridia</taxon>
        <taxon>Eubacteriales</taxon>
        <taxon>Clostridiaceae</taxon>
        <taxon>Clostridium</taxon>
    </lineage>
</organism>
<sequence length="132" mass="15256">MNKVNFLDQVVPSYTGNTLEAGVYFATIKNVEPINVDKIKVTFDLVLDDDSTYTLSLKTNLTPKHSWDMINRLAQACRTRKLKEFIGCQVWVSVVINEQSDYIRFENVQDVQYADPAEEFNYDLTEKGYFIV</sequence>
<protein>
    <submittedName>
        <fullName evidence="1">Uncharacterized protein</fullName>
    </submittedName>
</protein>
<evidence type="ECO:0000313" key="1">
    <source>
        <dbReference type="EMBL" id="RGC12466.1"/>
    </source>
</evidence>
<comment type="caution">
    <text evidence="1">The sequence shown here is derived from an EMBL/GenBank/DDBJ whole genome shotgun (WGS) entry which is preliminary data.</text>
</comment>
<reference evidence="1 2" key="1">
    <citation type="submission" date="2018-08" db="EMBL/GenBank/DDBJ databases">
        <title>A genome reference for cultivated species of the human gut microbiota.</title>
        <authorList>
            <person name="Zou Y."/>
            <person name="Xue W."/>
            <person name="Luo G."/>
        </authorList>
    </citation>
    <scope>NUCLEOTIDE SEQUENCE [LARGE SCALE GENOMIC DNA]</scope>
    <source>
        <strain evidence="1 2">OF01-2LB</strain>
    </source>
</reference>